<keyword evidence="4 5" id="KW-0472">Membrane</keyword>
<dbReference type="InterPro" id="IPR038770">
    <property type="entry name" value="Na+/solute_symporter_sf"/>
</dbReference>
<comment type="caution">
    <text evidence="6">The sequence shown here is derived from an EMBL/GenBank/DDBJ whole genome shotgun (WGS) entry which is preliminary data.</text>
</comment>
<evidence type="ECO:0000256" key="1">
    <source>
        <dbReference type="ARBA" id="ARBA00004141"/>
    </source>
</evidence>
<dbReference type="PANTHER" id="PTHR10361:SF28">
    <property type="entry name" value="P3 PROTEIN-RELATED"/>
    <property type="match status" value="1"/>
</dbReference>
<feature type="transmembrane region" description="Helical" evidence="5">
    <location>
        <begin position="158"/>
        <end position="181"/>
    </location>
</feature>
<feature type="transmembrane region" description="Helical" evidence="5">
    <location>
        <begin position="16"/>
        <end position="36"/>
    </location>
</feature>
<keyword evidence="3 5" id="KW-1133">Transmembrane helix</keyword>
<evidence type="ECO:0000256" key="5">
    <source>
        <dbReference type="SAM" id="Phobius"/>
    </source>
</evidence>
<dbReference type="RefSeq" id="WP_183861701.1">
    <property type="nucleotide sequence ID" value="NZ_JACHFH010000020.1"/>
</dbReference>
<dbReference type="GO" id="GO:0016020">
    <property type="term" value="C:membrane"/>
    <property type="evidence" value="ECO:0007669"/>
    <property type="project" value="UniProtKB-SubCell"/>
</dbReference>
<protein>
    <submittedName>
        <fullName evidence="6">BASS family bile acid:Na+ symporter</fullName>
    </submittedName>
</protein>
<accession>A0A840UFT6</accession>
<feature type="transmembrane region" description="Helical" evidence="5">
    <location>
        <begin position="99"/>
        <end position="121"/>
    </location>
</feature>
<feature type="transmembrane region" description="Helical" evidence="5">
    <location>
        <begin position="128"/>
        <end position="152"/>
    </location>
</feature>
<dbReference type="InterPro" id="IPR002657">
    <property type="entry name" value="BilAc:Na_symport/Acr3"/>
</dbReference>
<feature type="transmembrane region" description="Helical" evidence="5">
    <location>
        <begin position="226"/>
        <end position="247"/>
    </location>
</feature>
<organism evidence="6 7">
    <name type="scientific">Pectinatus brassicae</name>
    <dbReference type="NCBI Taxonomy" id="862415"/>
    <lineage>
        <taxon>Bacteria</taxon>
        <taxon>Bacillati</taxon>
        <taxon>Bacillota</taxon>
        <taxon>Negativicutes</taxon>
        <taxon>Selenomonadales</taxon>
        <taxon>Selenomonadaceae</taxon>
        <taxon>Pectinatus</taxon>
    </lineage>
</organism>
<name>A0A840UFT6_9FIRM</name>
<gene>
    <name evidence="6" type="ORF">HNR32_001761</name>
</gene>
<dbReference type="Pfam" id="PF01758">
    <property type="entry name" value="SBF"/>
    <property type="match status" value="1"/>
</dbReference>
<dbReference type="InterPro" id="IPR004710">
    <property type="entry name" value="Bilac:Na_transpt"/>
</dbReference>
<feature type="transmembrane region" description="Helical" evidence="5">
    <location>
        <begin position="201"/>
        <end position="220"/>
    </location>
</feature>
<comment type="subcellular location">
    <subcellularLocation>
        <location evidence="1">Membrane</location>
        <topology evidence="1">Multi-pass membrane protein</topology>
    </subcellularLocation>
</comment>
<dbReference type="PANTHER" id="PTHR10361">
    <property type="entry name" value="SODIUM-BILE ACID COTRANSPORTER"/>
    <property type="match status" value="1"/>
</dbReference>
<evidence type="ECO:0000256" key="3">
    <source>
        <dbReference type="ARBA" id="ARBA00022989"/>
    </source>
</evidence>
<evidence type="ECO:0000313" key="7">
    <source>
        <dbReference type="Proteomes" id="UP000559117"/>
    </source>
</evidence>
<evidence type="ECO:0000256" key="4">
    <source>
        <dbReference type="ARBA" id="ARBA00023136"/>
    </source>
</evidence>
<sequence>MNFMKKASGFLSKNTTSLIVLVAIITFFVPQLFAWVKGNVQIAVLAVIMFSMGVTITTDDFKLLAKRPFDICIGAIAQFTIMPLVAYFIAVIFNLPNDIALGIILVGCCPGGMSSNIMTFLCRGDVPYSVGMSTVSTLLAPLMTPFLVLMLAGERVAIPTLGMFITIMEAVLIPVLLGFYLNYKFSNSDNFKQMQQIMPGIAVIGFALIIGGVVSVQGARFFTSSLVIFVVVAAHNAIGFVLGYIVGRFFKFSVAKKRTLSIEVGMQNAGLGTGLAMAHFAAIPQAAVVTAVACVWQSIAGTALSTLFRKYDDKKSVAFAKKQVSA</sequence>
<evidence type="ECO:0000256" key="2">
    <source>
        <dbReference type="ARBA" id="ARBA00022692"/>
    </source>
</evidence>
<reference evidence="6 7" key="1">
    <citation type="submission" date="2020-08" db="EMBL/GenBank/DDBJ databases">
        <title>Genomic Encyclopedia of Type Strains, Phase IV (KMG-IV): sequencing the most valuable type-strain genomes for metagenomic binning, comparative biology and taxonomic classification.</title>
        <authorList>
            <person name="Goeker M."/>
        </authorList>
    </citation>
    <scope>NUCLEOTIDE SEQUENCE [LARGE SCALE GENOMIC DNA]</scope>
    <source>
        <strain evidence="6 7">DSM 24661</strain>
    </source>
</reference>
<dbReference type="AlphaFoldDB" id="A0A840UFT6"/>
<keyword evidence="7" id="KW-1185">Reference proteome</keyword>
<feature type="transmembrane region" description="Helical" evidence="5">
    <location>
        <begin position="71"/>
        <end position="93"/>
    </location>
</feature>
<feature type="transmembrane region" description="Helical" evidence="5">
    <location>
        <begin position="42"/>
        <end position="59"/>
    </location>
</feature>
<dbReference type="Gene3D" id="1.20.1530.20">
    <property type="match status" value="1"/>
</dbReference>
<dbReference type="EMBL" id="JACHFH010000020">
    <property type="protein sequence ID" value="MBB5336611.1"/>
    <property type="molecule type" value="Genomic_DNA"/>
</dbReference>
<evidence type="ECO:0000313" key="6">
    <source>
        <dbReference type="EMBL" id="MBB5336611.1"/>
    </source>
</evidence>
<keyword evidence="2 5" id="KW-0812">Transmembrane</keyword>
<proteinExistence type="predicted"/>
<feature type="transmembrane region" description="Helical" evidence="5">
    <location>
        <begin position="259"/>
        <end position="280"/>
    </location>
</feature>
<dbReference type="Proteomes" id="UP000559117">
    <property type="component" value="Unassembled WGS sequence"/>
</dbReference>
<feature type="transmembrane region" description="Helical" evidence="5">
    <location>
        <begin position="286"/>
        <end position="308"/>
    </location>
</feature>